<reference evidence="3 4" key="1">
    <citation type="submission" date="2019-05" db="EMBL/GenBank/DDBJ databases">
        <title>The Complete Genome Sequence of the n-alkane-degrading Desulfoglaeba alkanexedens ALDC reveals multiple alkylsuccinate synthase gene clusters.</title>
        <authorList>
            <person name="Callaghan A.V."/>
            <person name="Davidova I.A."/>
            <person name="Duncan K.E."/>
            <person name="Morris B."/>
            <person name="McInerney M.J."/>
        </authorList>
    </citation>
    <scope>NUCLEOTIDE SEQUENCE [LARGE SCALE GENOMIC DNA]</scope>
    <source>
        <strain evidence="3 4">ALDC</strain>
    </source>
</reference>
<organism evidence="3 4">
    <name type="scientific">Desulfoglaeba alkanexedens ALDC</name>
    <dbReference type="NCBI Taxonomy" id="980445"/>
    <lineage>
        <taxon>Bacteria</taxon>
        <taxon>Pseudomonadati</taxon>
        <taxon>Thermodesulfobacteriota</taxon>
        <taxon>Syntrophobacteria</taxon>
        <taxon>Syntrophobacterales</taxon>
        <taxon>Syntrophobacteraceae</taxon>
        <taxon>Desulfoglaeba</taxon>
    </lineage>
</organism>
<gene>
    <name evidence="3" type="ORF">FDQ92_13935</name>
</gene>
<feature type="domain" description="ChsH2 rubredoxin-like zinc ribbon" evidence="2">
    <location>
        <begin position="364"/>
        <end position="392"/>
    </location>
</feature>
<dbReference type="OrthoDB" id="9802564at2"/>
<dbReference type="CDD" id="cd00827">
    <property type="entry name" value="init_cond_enzymes"/>
    <property type="match status" value="1"/>
</dbReference>
<reference evidence="3 4" key="2">
    <citation type="submission" date="2019-05" db="EMBL/GenBank/DDBJ databases">
        <authorList>
            <person name="Suflita J.M."/>
            <person name="Marks C.R."/>
        </authorList>
    </citation>
    <scope>NUCLEOTIDE SEQUENCE [LARGE SCALE GENOMIC DNA]</scope>
    <source>
        <strain evidence="3 4">ALDC</strain>
    </source>
</reference>
<feature type="domain" description="ChsH2 C-terminal OB-fold" evidence="1">
    <location>
        <begin position="403"/>
        <end position="460"/>
    </location>
</feature>
<dbReference type="GO" id="GO:0016746">
    <property type="term" value="F:acyltransferase activity"/>
    <property type="evidence" value="ECO:0007669"/>
    <property type="project" value="InterPro"/>
</dbReference>
<evidence type="ECO:0000313" key="4">
    <source>
        <dbReference type="Proteomes" id="UP000298602"/>
    </source>
</evidence>
<sequence>MAGITSYGAYIPRYRMNRKVIFDQFGWFNPANASVARGEKAVANYDEDTITMAVAAATDCLNGRDRKEVDGVYLASVSLPFAERQNAVIVSDALNCSSKLRTADFGGSLRSGTTALLSAFDAADAGGNIMVCAADSRVGKPGSAQEYTFGDGAAALLVGNDGVVAEFKGSFSVSRDFIDYRRLPQEKFGHEWEARWIRDEGYGKIIPEAAFGLLRNYGLDIKDFAKIVIACPVQAAFVGLVKTLGAKPEQIQDNMMSNVGDSGSALPFMMFVAALEEAKPGDKIMVISYGNGSDAIYFEVTDEIEKVKKGRKGIKGCLSEKEALPIYGKYLVFKNIIPIEAGIRGEEIPPTAMSVLWREGRTISALVGSRCKVCGTPQYPRHRVCVNPDCGAVDQMEDYHFSDKTGTVNSYTGDNLAFCWDPPQIYGSVDFGDGGRIFLEFTDCELGSLKVGMPVFMSFRKKYADPQRGHYGYFWKAVPVK</sequence>
<proteinExistence type="predicted"/>
<dbReference type="InterPro" id="IPR002878">
    <property type="entry name" value="ChsH2_C"/>
</dbReference>
<evidence type="ECO:0000259" key="1">
    <source>
        <dbReference type="Pfam" id="PF01796"/>
    </source>
</evidence>
<name>A0A4P8L5K9_9BACT</name>
<dbReference type="KEGG" id="dax:FDQ92_13935"/>
<dbReference type="SUPFAM" id="SSF50249">
    <property type="entry name" value="Nucleic acid-binding proteins"/>
    <property type="match status" value="1"/>
</dbReference>
<protein>
    <submittedName>
        <fullName evidence="3">3-hydroxy-3-methylglutaryl CoA synthase</fullName>
    </submittedName>
</protein>
<dbReference type="AlphaFoldDB" id="A0A4P8L5K9"/>
<evidence type="ECO:0000259" key="2">
    <source>
        <dbReference type="Pfam" id="PF12172"/>
    </source>
</evidence>
<dbReference type="Proteomes" id="UP000298602">
    <property type="component" value="Chromosome"/>
</dbReference>
<dbReference type="InterPro" id="IPR016039">
    <property type="entry name" value="Thiolase-like"/>
</dbReference>
<dbReference type="Pfam" id="PF01796">
    <property type="entry name" value="OB_ChsH2_C"/>
    <property type="match status" value="1"/>
</dbReference>
<dbReference type="InterPro" id="IPR022002">
    <property type="entry name" value="ChsH2_Znr"/>
</dbReference>
<dbReference type="RefSeq" id="WP_137425454.1">
    <property type="nucleotide sequence ID" value="NZ_CP040098.1"/>
</dbReference>
<evidence type="ECO:0000313" key="3">
    <source>
        <dbReference type="EMBL" id="QCQ23174.1"/>
    </source>
</evidence>
<dbReference type="Gene3D" id="3.40.47.10">
    <property type="match status" value="2"/>
</dbReference>
<dbReference type="Pfam" id="PF12172">
    <property type="entry name" value="zf-ChsH2"/>
    <property type="match status" value="1"/>
</dbReference>
<dbReference type="EMBL" id="CP040098">
    <property type="protein sequence ID" value="QCQ23174.1"/>
    <property type="molecule type" value="Genomic_DNA"/>
</dbReference>
<dbReference type="InterPro" id="IPR012340">
    <property type="entry name" value="NA-bd_OB-fold"/>
</dbReference>
<keyword evidence="4" id="KW-1185">Reference proteome</keyword>
<dbReference type="SUPFAM" id="SSF53901">
    <property type="entry name" value="Thiolase-like"/>
    <property type="match status" value="2"/>
</dbReference>
<accession>A0A4P8L5K9</accession>